<evidence type="ECO:0000256" key="1">
    <source>
        <dbReference type="SAM" id="SignalP"/>
    </source>
</evidence>
<keyword evidence="1" id="KW-0732">Signal</keyword>
<keyword evidence="3" id="KW-1185">Reference proteome</keyword>
<sequence length="108" mass="11730">MKSRNRNLILVTVMALAATSMAVAQHGLEPDAVHVSMRETASGVPYKIMIGAPVGTDRLHHITRPGLYGISAPPAGSTYGVIDGYLIRYDPQTMQVQSIIRQIDEILD</sequence>
<organism evidence="2 3">
    <name type="scientific">Paracoccus aurantius</name>
    <dbReference type="NCBI Taxonomy" id="3073814"/>
    <lineage>
        <taxon>Bacteria</taxon>
        <taxon>Pseudomonadati</taxon>
        <taxon>Pseudomonadota</taxon>
        <taxon>Alphaproteobacteria</taxon>
        <taxon>Rhodobacterales</taxon>
        <taxon>Paracoccaceae</taxon>
        <taxon>Paracoccus</taxon>
    </lineage>
</organism>
<proteinExistence type="predicted"/>
<reference evidence="3" key="1">
    <citation type="submission" date="2023-07" db="EMBL/GenBank/DDBJ databases">
        <title>Paracoccus sp. MBLB3053 whole genome sequence.</title>
        <authorList>
            <person name="Hwang C.Y."/>
            <person name="Cho E.-S."/>
            <person name="Seo M.-J."/>
        </authorList>
    </citation>
    <scope>NUCLEOTIDE SEQUENCE [LARGE SCALE GENOMIC DNA]</scope>
    <source>
        <strain evidence="3">MBLB3053</strain>
    </source>
</reference>
<comment type="caution">
    <text evidence="2">The sequence shown here is derived from an EMBL/GenBank/DDBJ whole genome shotgun (WGS) entry which is preliminary data.</text>
</comment>
<dbReference type="EMBL" id="JAVQLW010000001">
    <property type="protein sequence ID" value="MDS9468673.1"/>
    <property type="molecule type" value="Genomic_DNA"/>
</dbReference>
<accession>A0ABU2HUF0</accession>
<gene>
    <name evidence="2" type="ORF">RGQ15_13990</name>
</gene>
<evidence type="ECO:0000313" key="2">
    <source>
        <dbReference type="EMBL" id="MDS9468673.1"/>
    </source>
</evidence>
<evidence type="ECO:0000313" key="3">
    <source>
        <dbReference type="Proteomes" id="UP001269144"/>
    </source>
</evidence>
<dbReference type="Proteomes" id="UP001269144">
    <property type="component" value="Unassembled WGS sequence"/>
</dbReference>
<protein>
    <submittedName>
        <fullName evidence="2">Uncharacterized protein</fullName>
    </submittedName>
</protein>
<feature type="signal peptide" evidence="1">
    <location>
        <begin position="1"/>
        <end position="24"/>
    </location>
</feature>
<dbReference type="RefSeq" id="WP_311160941.1">
    <property type="nucleotide sequence ID" value="NZ_JAVQLW010000001.1"/>
</dbReference>
<feature type="chain" id="PRO_5046274429" evidence="1">
    <location>
        <begin position="25"/>
        <end position="108"/>
    </location>
</feature>
<name>A0ABU2HUF0_9RHOB</name>